<organism evidence="1 2">
    <name type="scientific">Autumnicola musiva</name>
    <dbReference type="NCBI Taxonomy" id="3075589"/>
    <lineage>
        <taxon>Bacteria</taxon>
        <taxon>Pseudomonadati</taxon>
        <taxon>Bacteroidota</taxon>
        <taxon>Flavobacteriia</taxon>
        <taxon>Flavobacteriales</taxon>
        <taxon>Flavobacteriaceae</taxon>
        <taxon>Autumnicola</taxon>
    </lineage>
</organism>
<name>A0ABU3D528_9FLAO</name>
<dbReference type="EMBL" id="JAVRHK010000005">
    <property type="protein sequence ID" value="MDT0676635.1"/>
    <property type="molecule type" value="Genomic_DNA"/>
</dbReference>
<evidence type="ECO:0008006" key="3">
    <source>
        <dbReference type="Google" id="ProtNLM"/>
    </source>
</evidence>
<reference evidence="1 2" key="1">
    <citation type="submission" date="2023-09" db="EMBL/GenBank/DDBJ databases">
        <authorList>
            <person name="Rey-Velasco X."/>
        </authorList>
    </citation>
    <scope>NUCLEOTIDE SEQUENCE [LARGE SCALE GENOMIC DNA]</scope>
    <source>
        <strain evidence="1 2">F117</strain>
    </source>
</reference>
<dbReference type="PROSITE" id="PS51257">
    <property type="entry name" value="PROKAR_LIPOPROTEIN"/>
    <property type="match status" value="1"/>
</dbReference>
<dbReference type="Proteomes" id="UP001262582">
    <property type="component" value="Unassembled WGS sequence"/>
</dbReference>
<evidence type="ECO:0000313" key="1">
    <source>
        <dbReference type="EMBL" id="MDT0676635.1"/>
    </source>
</evidence>
<comment type="caution">
    <text evidence="1">The sequence shown here is derived from an EMBL/GenBank/DDBJ whole genome shotgun (WGS) entry which is preliminary data.</text>
</comment>
<gene>
    <name evidence="1" type="ORF">RM539_08585</name>
</gene>
<dbReference type="RefSeq" id="WP_311502980.1">
    <property type="nucleotide sequence ID" value="NZ_JAVRHK010000005.1"/>
</dbReference>
<protein>
    <recommendedName>
        <fullName evidence="3">Lipoprotein</fullName>
    </recommendedName>
</protein>
<proteinExistence type="predicted"/>
<accession>A0ABU3D528</accession>
<sequence>MKNRNFIFGVKDFILKCSFILLVLTLTSIQSCTSVQYGLDAQKTSKFSTFDDLGVSKEEFIKQYGPPTNKGLYQETPAEKIEKLYYTEKIKSFLVTTEFVFENNILKQMERVETKNNLQIKDRIQ</sequence>
<keyword evidence="2" id="KW-1185">Reference proteome</keyword>
<evidence type="ECO:0000313" key="2">
    <source>
        <dbReference type="Proteomes" id="UP001262582"/>
    </source>
</evidence>